<gene>
    <name evidence="2" type="ORF">B0H64DRAFT_374156</name>
</gene>
<feature type="compositionally biased region" description="Low complexity" evidence="1">
    <location>
        <begin position="235"/>
        <end position="249"/>
    </location>
</feature>
<dbReference type="EMBL" id="JAUEPN010000004">
    <property type="protein sequence ID" value="KAK3296009.1"/>
    <property type="molecule type" value="Genomic_DNA"/>
</dbReference>
<evidence type="ECO:0000256" key="1">
    <source>
        <dbReference type="SAM" id="MobiDB-lite"/>
    </source>
</evidence>
<dbReference type="AlphaFoldDB" id="A0AAE0HGR5"/>
<comment type="caution">
    <text evidence="2">The sequence shown here is derived from an EMBL/GenBank/DDBJ whole genome shotgun (WGS) entry which is preliminary data.</text>
</comment>
<evidence type="ECO:0000313" key="3">
    <source>
        <dbReference type="Proteomes" id="UP001278766"/>
    </source>
</evidence>
<reference evidence="2" key="1">
    <citation type="journal article" date="2023" name="Mol. Phylogenet. Evol.">
        <title>Genome-scale phylogeny and comparative genomics of the fungal order Sordariales.</title>
        <authorList>
            <person name="Hensen N."/>
            <person name="Bonometti L."/>
            <person name="Westerberg I."/>
            <person name="Brannstrom I.O."/>
            <person name="Guillou S."/>
            <person name="Cros-Aarteil S."/>
            <person name="Calhoun S."/>
            <person name="Haridas S."/>
            <person name="Kuo A."/>
            <person name="Mondo S."/>
            <person name="Pangilinan J."/>
            <person name="Riley R."/>
            <person name="LaButti K."/>
            <person name="Andreopoulos B."/>
            <person name="Lipzen A."/>
            <person name="Chen C."/>
            <person name="Yan M."/>
            <person name="Daum C."/>
            <person name="Ng V."/>
            <person name="Clum A."/>
            <person name="Steindorff A."/>
            <person name="Ohm R.A."/>
            <person name="Martin F."/>
            <person name="Silar P."/>
            <person name="Natvig D.O."/>
            <person name="Lalanne C."/>
            <person name="Gautier V."/>
            <person name="Ament-Velasquez S.L."/>
            <person name="Kruys A."/>
            <person name="Hutchinson M.I."/>
            <person name="Powell A.J."/>
            <person name="Barry K."/>
            <person name="Miller A.N."/>
            <person name="Grigoriev I.V."/>
            <person name="Debuchy R."/>
            <person name="Gladieux P."/>
            <person name="Hiltunen Thoren M."/>
            <person name="Johannesson H."/>
        </authorList>
    </citation>
    <scope>NUCLEOTIDE SEQUENCE</scope>
    <source>
        <strain evidence="2">CBS 168.71</strain>
    </source>
</reference>
<proteinExistence type="predicted"/>
<protein>
    <submittedName>
        <fullName evidence="2">Uncharacterized protein</fullName>
    </submittedName>
</protein>
<feature type="compositionally biased region" description="Basic and acidic residues" evidence="1">
    <location>
        <begin position="152"/>
        <end position="166"/>
    </location>
</feature>
<name>A0AAE0HGR5_9PEZI</name>
<dbReference type="RefSeq" id="XP_062659523.1">
    <property type="nucleotide sequence ID" value="XM_062802314.1"/>
</dbReference>
<reference evidence="2" key="2">
    <citation type="submission" date="2023-06" db="EMBL/GenBank/DDBJ databases">
        <authorList>
            <consortium name="Lawrence Berkeley National Laboratory"/>
            <person name="Haridas S."/>
            <person name="Hensen N."/>
            <person name="Bonometti L."/>
            <person name="Westerberg I."/>
            <person name="Brannstrom I.O."/>
            <person name="Guillou S."/>
            <person name="Cros-Aarteil S."/>
            <person name="Calhoun S."/>
            <person name="Kuo A."/>
            <person name="Mondo S."/>
            <person name="Pangilinan J."/>
            <person name="Riley R."/>
            <person name="Labutti K."/>
            <person name="Andreopoulos B."/>
            <person name="Lipzen A."/>
            <person name="Chen C."/>
            <person name="Yanf M."/>
            <person name="Daum C."/>
            <person name="Ng V."/>
            <person name="Clum A."/>
            <person name="Steindorff A."/>
            <person name="Ohm R."/>
            <person name="Martin F."/>
            <person name="Silar P."/>
            <person name="Natvig D."/>
            <person name="Lalanne C."/>
            <person name="Gautier V."/>
            <person name="Ament-Velasquez S.L."/>
            <person name="Kruys A."/>
            <person name="Hutchinson M.I."/>
            <person name="Powell A.J."/>
            <person name="Barry K."/>
            <person name="Miller A.N."/>
            <person name="Grigoriev I.V."/>
            <person name="Debuchy R."/>
            <person name="Gladieux P."/>
            <person name="Thoren M.H."/>
            <person name="Johannesson H."/>
        </authorList>
    </citation>
    <scope>NUCLEOTIDE SEQUENCE</scope>
    <source>
        <strain evidence="2">CBS 168.71</strain>
    </source>
</reference>
<sequence length="454" mass="50458">MVSHPFSRLAIRQAEEQRFSPVGHSRLPRIHHDLGLGDSLGIYIDQRLPPISTLLRDVPPPPAQLQPYPSFPPSPLPSPIGPSPSLFSAPYPHWSTLPPRPQSVSGHYPGFLPPSPSLGPRRASTDCIGTGTSTTPRSYSVPTRTPFHHHRSSPDCDRQRRSTKDHARLRRSSSSELNPDHHRTTPTSPTGPTPISPSVASRTRPRKTKPTTTNPPSKKTTSGGNEEPPTPDAPPKTATPASATTTTSKRNNQPYTFEQEAFFVYHRVDLDLPWSDVCRAYMARWPSIPRSVSGLECAYYRTNAHLPVVGPDGLLVLVDPAVDGAVDGHSHQVVGGDMPTPPGSPGVVSPSSSFGVGGEVVGEEVVVDEEGEKKREWYKMYRGVAYRTRQVKCRKARFPLMERFPEELVDERNDWVRPEHRAEARVLAENRRRQREEWLAARAARPHQRVVVRF</sequence>
<dbReference type="Proteomes" id="UP001278766">
    <property type="component" value="Unassembled WGS sequence"/>
</dbReference>
<dbReference type="GeneID" id="87839262"/>
<organism evidence="2 3">
    <name type="scientific">Chaetomium fimeti</name>
    <dbReference type="NCBI Taxonomy" id="1854472"/>
    <lineage>
        <taxon>Eukaryota</taxon>
        <taxon>Fungi</taxon>
        <taxon>Dikarya</taxon>
        <taxon>Ascomycota</taxon>
        <taxon>Pezizomycotina</taxon>
        <taxon>Sordariomycetes</taxon>
        <taxon>Sordariomycetidae</taxon>
        <taxon>Sordariales</taxon>
        <taxon>Chaetomiaceae</taxon>
        <taxon>Chaetomium</taxon>
    </lineage>
</organism>
<feature type="compositionally biased region" description="Polar residues" evidence="1">
    <location>
        <begin position="130"/>
        <end position="143"/>
    </location>
</feature>
<evidence type="ECO:0000313" key="2">
    <source>
        <dbReference type="EMBL" id="KAK3296009.1"/>
    </source>
</evidence>
<accession>A0AAE0HGR5</accession>
<keyword evidence="3" id="KW-1185">Reference proteome</keyword>
<feature type="region of interest" description="Disordered" evidence="1">
    <location>
        <begin position="105"/>
        <end position="253"/>
    </location>
</feature>
<feature type="compositionally biased region" description="Low complexity" evidence="1">
    <location>
        <begin position="210"/>
        <end position="222"/>
    </location>
</feature>